<dbReference type="EMBL" id="HBUE01348717">
    <property type="protein sequence ID" value="CAG6601969.1"/>
    <property type="molecule type" value="Transcribed_RNA"/>
</dbReference>
<dbReference type="AlphaFoldDB" id="A0A8D8ICI2"/>
<accession>A0A8D8ICI2</accession>
<dbReference type="EMBL" id="HBUE01348719">
    <property type="protein sequence ID" value="CAG6601977.1"/>
    <property type="molecule type" value="Transcribed_RNA"/>
</dbReference>
<dbReference type="EMBL" id="HBUE01029652">
    <property type="protein sequence ID" value="CAG6455953.1"/>
    <property type="molecule type" value="Transcribed_RNA"/>
</dbReference>
<dbReference type="EMBL" id="HBUE01348718">
    <property type="protein sequence ID" value="CAG6601973.1"/>
    <property type="molecule type" value="Transcribed_RNA"/>
</dbReference>
<reference evidence="2" key="1">
    <citation type="submission" date="2021-05" db="EMBL/GenBank/DDBJ databases">
        <authorList>
            <person name="Alioto T."/>
            <person name="Alioto T."/>
            <person name="Gomez Garrido J."/>
        </authorList>
    </citation>
    <scope>NUCLEOTIDE SEQUENCE</scope>
</reference>
<dbReference type="EMBL" id="HBUE01241673">
    <property type="protein sequence ID" value="CAG6549696.1"/>
    <property type="molecule type" value="Transcribed_RNA"/>
</dbReference>
<organism evidence="2">
    <name type="scientific">Culex pipiens</name>
    <name type="common">House mosquito</name>
    <dbReference type="NCBI Taxonomy" id="7175"/>
    <lineage>
        <taxon>Eukaryota</taxon>
        <taxon>Metazoa</taxon>
        <taxon>Ecdysozoa</taxon>
        <taxon>Arthropoda</taxon>
        <taxon>Hexapoda</taxon>
        <taxon>Insecta</taxon>
        <taxon>Pterygota</taxon>
        <taxon>Neoptera</taxon>
        <taxon>Endopterygota</taxon>
        <taxon>Diptera</taxon>
        <taxon>Nematocera</taxon>
        <taxon>Culicoidea</taxon>
        <taxon>Culicidae</taxon>
        <taxon>Culicinae</taxon>
        <taxon>Culicini</taxon>
        <taxon>Culex</taxon>
        <taxon>Culex</taxon>
    </lineage>
</organism>
<dbReference type="EMBL" id="HBUE01348720">
    <property type="protein sequence ID" value="CAG6601980.1"/>
    <property type="molecule type" value="Transcribed_RNA"/>
</dbReference>
<protein>
    <submittedName>
        <fullName evidence="2">(northern house mosquito) hypothetical protein</fullName>
    </submittedName>
</protein>
<name>A0A8D8ICI2_CULPI</name>
<dbReference type="EMBL" id="HBUE01348722">
    <property type="protein sequence ID" value="CAG6601983.1"/>
    <property type="molecule type" value="Transcribed_RNA"/>
</dbReference>
<dbReference type="EMBL" id="HBUE01241674">
    <property type="protein sequence ID" value="CAG6549699.1"/>
    <property type="molecule type" value="Transcribed_RNA"/>
</dbReference>
<proteinExistence type="predicted"/>
<evidence type="ECO:0000256" key="1">
    <source>
        <dbReference type="SAM" id="MobiDB-lite"/>
    </source>
</evidence>
<dbReference type="EMBL" id="HBUE01241672">
    <property type="protein sequence ID" value="CAG6549692.1"/>
    <property type="molecule type" value="Transcribed_RNA"/>
</dbReference>
<evidence type="ECO:0000313" key="2">
    <source>
        <dbReference type="EMBL" id="CAG6549692.1"/>
    </source>
</evidence>
<dbReference type="EMBL" id="HBUE01241676">
    <property type="protein sequence ID" value="CAG6549702.1"/>
    <property type="molecule type" value="Transcribed_RNA"/>
</dbReference>
<sequence length="104" mass="12093">MRWKFIHSIPTGIITVRKSCWSPPKMMSLTKRRKTKPNLRGRLKFPPQSPPSLWFRRPLVELTGMKGLMKRTMMIPMTIWSPSFRRPPPLPPPFAQLPAVRGSD</sequence>
<dbReference type="EMBL" id="HBUE01241678">
    <property type="protein sequence ID" value="CAG6549706.1"/>
    <property type="molecule type" value="Transcribed_RNA"/>
</dbReference>
<feature type="compositionally biased region" description="Pro residues" evidence="1">
    <location>
        <begin position="85"/>
        <end position="95"/>
    </location>
</feature>
<feature type="region of interest" description="Disordered" evidence="1">
    <location>
        <begin position="85"/>
        <end position="104"/>
    </location>
</feature>
<dbReference type="EMBL" id="HBUE01348724">
    <property type="protein sequence ID" value="CAG6601987.1"/>
    <property type="molecule type" value="Transcribed_RNA"/>
</dbReference>
<dbReference type="EMBL" id="HBUE01241671">
    <property type="protein sequence ID" value="CAG6549688.1"/>
    <property type="molecule type" value="Transcribed_RNA"/>
</dbReference>